<organism evidence="1">
    <name type="scientific">Anguilla anguilla</name>
    <name type="common">European freshwater eel</name>
    <name type="synonym">Muraena anguilla</name>
    <dbReference type="NCBI Taxonomy" id="7936"/>
    <lineage>
        <taxon>Eukaryota</taxon>
        <taxon>Metazoa</taxon>
        <taxon>Chordata</taxon>
        <taxon>Craniata</taxon>
        <taxon>Vertebrata</taxon>
        <taxon>Euteleostomi</taxon>
        <taxon>Actinopterygii</taxon>
        <taxon>Neopterygii</taxon>
        <taxon>Teleostei</taxon>
        <taxon>Anguilliformes</taxon>
        <taxon>Anguillidae</taxon>
        <taxon>Anguilla</taxon>
    </lineage>
</organism>
<dbReference type="EMBL" id="GBXM01022781">
    <property type="protein sequence ID" value="JAH85796.1"/>
    <property type="molecule type" value="Transcribed_RNA"/>
</dbReference>
<sequence>MEKETERDTGVDLTWDNFEEELPGIIRTGRQLVRLARPQVDVALQTGGKQQI</sequence>
<reference evidence="1" key="2">
    <citation type="journal article" date="2015" name="Fish Shellfish Immunol.">
        <title>Early steps in the European eel (Anguilla anguilla)-Vibrio vulnificus interaction in the gills: Role of the RtxA13 toxin.</title>
        <authorList>
            <person name="Callol A."/>
            <person name="Pajuelo D."/>
            <person name="Ebbesson L."/>
            <person name="Teles M."/>
            <person name="MacKenzie S."/>
            <person name="Amaro C."/>
        </authorList>
    </citation>
    <scope>NUCLEOTIDE SEQUENCE</scope>
</reference>
<protein>
    <submittedName>
        <fullName evidence="1">Uncharacterized protein</fullName>
    </submittedName>
</protein>
<proteinExistence type="predicted"/>
<reference evidence="1" key="1">
    <citation type="submission" date="2014-11" db="EMBL/GenBank/DDBJ databases">
        <authorList>
            <person name="Amaro Gonzalez C."/>
        </authorList>
    </citation>
    <scope>NUCLEOTIDE SEQUENCE</scope>
</reference>
<dbReference type="AlphaFoldDB" id="A0A0E9W675"/>
<accession>A0A0E9W675</accession>
<name>A0A0E9W675_ANGAN</name>
<evidence type="ECO:0000313" key="1">
    <source>
        <dbReference type="EMBL" id="JAH85796.1"/>
    </source>
</evidence>